<dbReference type="EMBL" id="UZAI01017717">
    <property type="protein sequence ID" value="VDP28669.1"/>
    <property type="molecule type" value="Genomic_DNA"/>
</dbReference>
<evidence type="ECO:0000313" key="1">
    <source>
        <dbReference type="EMBL" id="VDP28669.1"/>
    </source>
</evidence>
<dbReference type="PANTHER" id="PTHR47027">
    <property type="entry name" value="REVERSE TRANSCRIPTASE DOMAIN-CONTAINING PROTEIN"/>
    <property type="match status" value="1"/>
</dbReference>
<evidence type="ECO:0000313" key="2">
    <source>
        <dbReference type="Proteomes" id="UP000277204"/>
    </source>
</evidence>
<dbReference type="STRING" id="48269.A0A183MRI7"/>
<organism evidence="1 2">
    <name type="scientific">Schistosoma margrebowiei</name>
    <dbReference type="NCBI Taxonomy" id="48269"/>
    <lineage>
        <taxon>Eukaryota</taxon>
        <taxon>Metazoa</taxon>
        <taxon>Spiralia</taxon>
        <taxon>Lophotrochozoa</taxon>
        <taxon>Platyhelminthes</taxon>
        <taxon>Trematoda</taxon>
        <taxon>Digenea</taxon>
        <taxon>Strigeidida</taxon>
        <taxon>Schistosomatoidea</taxon>
        <taxon>Schistosomatidae</taxon>
        <taxon>Schistosoma</taxon>
    </lineage>
</organism>
<name>A0A183MRI7_9TREM</name>
<sequence length="170" mass="19411">MKTSTSEQKDGIQWTARNQLDDLDFADDLALLSYTHEQMQTKTASVAAVSASVGLSIHKGKTKVLKFKAENSNPITLDGETLEDVESFTYLGSIIDEQGGSDADLPAEEEIRKRRWKWIEHTLRKSSNCITTQALTWNPEGKRKRGRPMNTLRRIIEADMKRMNRNWKEL</sequence>
<proteinExistence type="predicted"/>
<dbReference type="AlphaFoldDB" id="A0A183MRI7"/>
<reference evidence="1 2" key="1">
    <citation type="submission" date="2018-11" db="EMBL/GenBank/DDBJ databases">
        <authorList>
            <consortium name="Pathogen Informatics"/>
        </authorList>
    </citation>
    <scope>NUCLEOTIDE SEQUENCE [LARGE SCALE GENOMIC DNA]</scope>
    <source>
        <strain evidence="1 2">Zambia</strain>
    </source>
</reference>
<dbReference type="Proteomes" id="UP000277204">
    <property type="component" value="Unassembled WGS sequence"/>
</dbReference>
<accession>A0A183MRI7</accession>
<gene>
    <name evidence="1" type="ORF">SMRZ_LOCUS18662</name>
</gene>
<protein>
    <submittedName>
        <fullName evidence="1">Uncharacterized protein</fullName>
    </submittedName>
</protein>
<keyword evidence="2" id="KW-1185">Reference proteome</keyword>
<dbReference type="PANTHER" id="PTHR47027:SF25">
    <property type="entry name" value="REVERSE TRANSCRIPTASE DOMAIN-CONTAINING PROTEIN"/>
    <property type="match status" value="1"/>
</dbReference>